<dbReference type="AlphaFoldDB" id="A0A7K1UCQ7"/>
<organism evidence="1 2">
    <name type="scientific">Chitinophaga tropicalis</name>
    <dbReference type="NCBI Taxonomy" id="2683588"/>
    <lineage>
        <taxon>Bacteria</taxon>
        <taxon>Pseudomonadati</taxon>
        <taxon>Bacteroidota</taxon>
        <taxon>Chitinophagia</taxon>
        <taxon>Chitinophagales</taxon>
        <taxon>Chitinophagaceae</taxon>
        <taxon>Chitinophaga</taxon>
    </lineage>
</organism>
<gene>
    <name evidence="1" type="ORF">GO493_27620</name>
</gene>
<reference evidence="1 2" key="1">
    <citation type="submission" date="2019-12" db="EMBL/GenBank/DDBJ databases">
        <title>Chitinophaga sp. strain ysch24 (GDMCC 1.1355), whole genome shotgun sequence.</title>
        <authorList>
            <person name="Zhang X."/>
        </authorList>
    </citation>
    <scope>NUCLEOTIDE SEQUENCE [LARGE SCALE GENOMIC DNA]</scope>
    <source>
        <strain evidence="2">ysch24</strain>
    </source>
</reference>
<protein>
    <submittedName>
        <fullName evidence="1">Uncharacterized protein</fullName>
    </submittedName>
</protein>
<dbReference type="EMBL" id="WRXN01000018">
    <property type="protein sequence ID" value="MVT12060.1"/>
    <property type="molecule type" value="Genomic_DNA"/>
</dbReference>
<evidence type="ECO:0000313" key="2">
    <source>
        <dbReference type="Proteomes" id="UP000461730"/>
    </source>
</evidence>
<proteinExistence type="predicted"/>
<comment type="caution">
    <text evidence="1">The sequence shown here is derived from an EMBL/GenBank/DDBJ whole genome shotgun (WGS) entry which is preliminary data.</text>
</comment>
<keyword evidence="2" id="KW-1185">Reference proteome</keyword>
<sequence length="771" mass="90145">MSQPVGIIAKVFINEDGYKKYLKKVAPGIAKEIFEELNGGGQIFHMLRYIKKEQALYGFFYFNHGNSAFLKESPYKQVLLDIEPFLEADSHGYLTATLDSLNLSQDDCVYSLGINNRKWVDRDIPEKEWKAIVKETWPNFFKYAVEDENYSRVLLSAKKIMDKTVQRAYIKVQEEHRVKKLKEEYHLATPLKPMLVFENYYYNGKDFYYCNGPAKEIKFFSNINLQELMKEPYGLHDSRHVIIDDNCIETDPASFKMLHRAYTTYYIAKDMVYDDKLNPMPMADAATFKLNSEWLASDKNYLYLNKTPILQEDLGSYTLPQKIVFYDEILLAGSKQVWLGNEQVKEIDATSFTEKELSAKEGKIQQKIVEKWKNSLVAPVIKYGEDKDGPLVIVRFNKYKNRFFPAQSLQGVPLGKALVIRKSSEQFLDWLKQCVDEIEKLNAEVSFFSIEGTYDYESTHRWLVTNLASSLPGFAYNNNCLRNFNNHLYFCWKLYEESGRKDTSSLEKGLEWFSHLKPYHSHYLNPYLNHHLACFYVALGNYGEAIKYVAAAWFSGYELFNKIMVDNDLQPLFDRPDFIMLKEAYANLGAVPGKGRRPRWKPDGSQYPYLNEHVVAVLEQMPAEYATGVDEGAGTDYLVTLVCTFAIYEWPDEQKELTEQEKQRLELYRRFRPYFNRYMQQNGSKDYYSDNIYDHYMNSRWINAESHLVRLESLFKAAHGQYSYPEFLDKIMPVFEQLKNAITRDNETPEVIERIKRSIVLQMLELDGKLG</sequence>
<name>A0A7K1UCQ7_9BACT</name>
<evidence type="ECO:0000313" key="1">
    <source>
        <dbReference type="EMBL" id="MVT12060.1"/>
    </source>
</evidence>
<dbReference type="Proteomes" id="UP000461730">
    <property type="component" value="Unassembled WGS sequence"/>
</dbReference>
<accession>A0A7K1UCQ7</accession>
<dbReference type="RefSeq" id="WP_157309480.1">
    <property type="nucleotide sequence ID" value="NZ_WRXN01000018.1"/>
</dbReference>